<dbReference type="GO" id="GO:0000160">
    <property type="term" value="P:phosphorelay signal transduction system"/>
    <property type="evidence" value="ECO:0007669"/>
    <property type="project" value="InterPro"/>
</dbReference>
<dbReference type="SMART" id="SM00448">
    <property type="entry name" value="REC"/>
    <property type="match status" value="1"/>
</dbReference>
<dbReference type="InterPro" id="IPR011006">
    <property type="entry name" value="CheY-like_superfamily"/>
</dbReference>
<dbReference type="eggNOG" id="COG0784">
    <property type="taxonomic scope" value="Bacteria"/>
</dbReference>
<name>K9ZYW0_DEIPD</name>
<feature type="modified residue" description="4-aspartylphosphate" evidence="1">
    <location>
        <position position="64"/>
    </location>
</feature>
<reference evidence="4" key="1">
    <citation type="submission" date="2012-03" db="EMBL/GenBank/DDBJ databases">
        <title>Complete sequence of chromosome of Deinococcus peraridilitoris DSM 19664.</title>
        <authorList>
            <person name="Lucas S."/>
            <person name="Copeland A."/>
            <person name="Lapidus A."/>
            <person name="Glavina del Rio T."/>
            <person name="Dalin E."/>
            <person name="Tice H."/>
            <person name="Bruce D."/>
            <person name="Goodwin L."/>
            <person name="Pitluck S."/>
            <person name="Peters L."/>
            <person name="Mikhailova N."/>
            <person name="Lu M."/>
            <person name="Kyrpides N."/>
            <person name="Mavromatis K."/>
            <person name="Ivanova N."/>
            <person name="Brettin T."/>
            <person name="Detter J.C."/>
            <person name="Han C."/>
            <person name="Larimer F."/>
            <person name="Land M."/>
            <person name="Hauser L."/>
            <person name="Markowitz V."/>
            <person name="Cheng J.-F."/>
            <person name="Hugenholtz P."/>
            <person name="Woyke T."/>
            <person name="Wu D."/>
            <person name="Pukall R."/>
            <person name="Steenblock K."/>
            <person name="Brambilla E."/>
            <person name="Klenk H.-P."/>
            <person name="Eisen J.A."/>
        </authorList>
    </citation>
    <scope>NUCLEOTIDE SEQUENCE [LARGE SCALE GENOMIC DNA]</scope>
    <source>
        <strain evidence="4">DSM 19664 / LMG 22246 / CIP 109416 / KR-200</strain>
    </source>
</reference>
<dbReference type="RefSeq" id="WP_015234256.1">
    <property type="nucleotide sequence ID" value="NC_019793.1"/>
</dbReference>
<dbReference type="CDD" id="cd17557">
    <property type="entry name" value="REC_Rcp-like"/>
    <property type="match status" value="1"/>
</dbReference>
<protein>
    <submittedName>
        <fullName evidence="3">Response regulator with CheY-like receiver, AAA-type ATPase, and DNA-binding domains</fullName>
    </submittedName>
</protein>
<dbReference type="GO" id="GO:0003677">
    <property type="term" value="F:DNA binding"/>
    <property type="evidence" value="ECO:0007669"/>
    <property type="project" value="UniProtKB-KW"/>
</dbReference>
<keyword evidence="4" id="KW-1185">Reference proteome</keyword>
<dbReference type="PANTHER" id="PTHR44520:SF2">
    <property type="entry name" value="RESPONSE REGULATOR RCP1"/>
    <property type="match status" value="1"/>
</dbReference>
<dbReference type="InterPro" id="IPR052893">
    <property type="entry name" value="TCS_response_regulator"/>
</dbReference>
<dbReference type="InterPro" id="IPR001789">
    <property type="entry name" value="Sig_transdc_resp-reg_receiver"/>
</dbReference>
<dbReference type="SUPFAM" id="SSF52172">
    <property type="entry name" value="CheY-like"/>
    <property type="match status" value="1"/>
</dbReference>
<gene>
    <name evidence="3" type="ordered locus">Deipe_0345</name>
</gene>
<proteinExistence type="predicted"/>
<feature type="domain" description="Response regulatory" evidence="2">
    <location>
        <begin position="10"/>
        <end position="131"/>
    </location>
</feature>
<dbReference type="KEGG" id="dpd:Deipe_0345"/>
<evidence type="ECO:0000313" key="4">
    <source>
        <dbReference type="Proteomes" id="UP000010467"/>
    </source>
</evidence>
<dbReference type="OrthoDB" id="9785718at2"/>
<dbReference type="PATRIC" id="fig|937777.3.peg.353"/>
<dbReference type="AlphaFoldDB" id="K9ZYW0"/>
<evidence type="ECO:0000256" key="1">
    <source>
        <dbReference type="PROSITE-ProRule" id="PRU00169"/>
    </source>
</evidence>
<dbReference type="Proteomes" id="UP000010467">
    <property type="component" value="Chromosome"/>
</dbReference>
<dbReference type="PANTHER" id="PTHR44520">
    <property type="entry name" value="RESPONSE REGULATOR RCP1-RELATED"/>
    <property type="match status" value="1"/>
</dbReference>
<evidence type="ECO:0000313" key="3">
    <source>
        <dbReference type="EMBL" id="AFZ65945.1"/>
    </source>
</evidence>
<evidence type="ECO:0000259" key="2">
    <source>
        <dbReference type="PROSITE" id="PS50110"/>
    </source>
</evidence>
<organism evidence="3 4">
    <name type="scientific">Deinococcus peraridilitoris (strain DSM 19664 / LMG 22246 / CIP 109416 / KR-200)</name>
    <dbReference type="NCBI Taxonomy" id="937777"/>
    <lineage>
        <taxon>Bacteria</taxon>
        <taxon>Thermotogati</taxon>
        <taxon>Deinococcota</taxon>
        <taxon>Deinococci</taxon>
        <taxon>Deinococcales</taxon>
        <taxon>Deinococcaceae</taxon>
        <taxon>Deinococcus</taxon>
    </lineage>
</organism>
<dbReference type="PROSITE" id="PS50110">
    <property type="entry name" value="RESPONSE_REGULATORY"/>
    <property type="match status" value="1"/>
</dbReference>
<dbReference type="HOGENOM" id="CLU_000445_69_17_0"/>
<dbReference type="STRING" id="937777.Deipe_0345"/>
<accession>K9ZYW0</accession>
<keyword evidence="1" id="KW-0597">Phosphoprotein</keyword>
<dbReference type="Pfam" id="PF00072">
    <property type="entry name" value="Response_reg"/>
    <property type="match status" value="1"/>
</dbReference>
<dbReference type="Gene3D" id="3.40.50.2300">
    <property type="match status" value="1"/>
</dbReference>
<keyword evidence="3" id="KW-0238">DNA-binding</keyword>
<sequence length="150" mass="16859">MTNAKRNALRLLLVDDSEADVLLTRLAFEELDVPHELQVAQDGVEALNLLRSGTQALPDLILLDLNMPRMGGLEVLLELKANPAWRNVPVIVLTTSAAASDVWESYQRYANAYIRKPASLPDFVESLRRLHLFWQTVALFAPDEPDLGRR</sequence>
<dbReference type="EMBL" id="CP003382">
    <property type="protein sequence ID" value="AFZ65945.1"/>
    <property type="molecule type" value="Genomic_DNA"/>
</dbReference>